<dbReference type="GO" id="GO:0006357">
    <property type="term" value="P:regulation of transcription by RNA polymerase II"/>
    <property type="evidence" value="ECO:0007669"/>
    <property type="project" value="TreeGrafter"/>
</dbReference>
<dbReference type="InterPro" id="IPR026094">
    <property type="entry name" value="GPS2"/>
</dbReference>
<keyword evidence="3" id="KW-1185">Reference proteome</keyword>
<reference evidence="2" key="2">
    <citation type="submission" date="2025-09" db="UniProtKB">
        <authorList>
            <consortium name="Ensembl"/>
        </authorList>
    </citation>
    <scope>IDENTIFICATION</scope>
</reference>
<feature type="compositionally biased region" description="Polar residues" evidence="1">
    <location>
        <begin position="72"/>
        <end position="85"/>
    </location>
</feature>
<dbReference type="GO" id="GO:0003712">
    <property type="term" value="F:transcription coregulator activity"/>
    <property type="evidence" value="ECO:0007669"/>
    <property type="project" value="TreeGrafter"/>
</dbReference>
<feature type="region of interest" description="Disordered" evidence="1">
    <location>
        <begin position="1"/>
        <end position="28"/>
    </location>
</feature>
<dbReference type="Pfam" id="PF15991">
    <property type="entry name" value="G_path_suppress"/>
    <property type="match status" value="1"/>
</dbReference>
<sequence>TMEQKMKEEQGEGRKRTRHAERMSLEENKEQILKLQEKLGALQEEKHQLFLQLKKVLPEGEKRRLREHSDLTRLTSAAQQQSLTVHTGAPLLSMQKSPGGHSRPGTLIVAAGRAKQMFPPQILTTLQEAGSAAAFAGTAEVRQYQGRAYGTAHLAVDPLSQP</sequence>
<evidence type="ECO:0000313" key="3">
    <source>
        <dbReference type="Proteomes" id="UP000472241"/>
    </source>
</evidence>
<feature type="region of interest" description="Disordered" evidence="1">
    <location>
        <begin position="59"/>
        <end position="104"/>
    </location>
</feature>
<proteinExistence type="predicted"/>
<protein>
    <recommendedName>
        <fullName evidence="4">G protein pathway suppressor 2</fullName>
    </recommendedName>
</protein>
<organism evidence="2 3">
    <name type="scientific">Lynx canadensis</name>
    <name type="common">Canada lynx</name>
    <name type="synonym">Felis canadensis</name>
    <dbReference type="NCBI Taxonomy" id="61383"/>
    <lineage>
        <taxon>Eukaryota</taxon>
        <taxon>Metazoa</taxon>
        <taxon>Chordata</taxon>
        <taxon>Craniata</taxon>
        <taxon>Vertebrata</taxon>
        <taxon>Euteleostomi</taxon>
        <taxon>Mammalia</taxon>
        <taxon>Eutheria</taxon>
        <taxon>Laurasiatheria</taxon>
        <taxon>Carnivora</taxon>
        <taxon>Feliformia</taxon>
        <taxon>Felidae</taxon>
        <taxon>Felinae</taxon>
        <taxon>Lynx</taxon>
    </lineage>
</organism>
<feature type="compositionally biased region" description="Basic and acidic residues" evidence="1">
    <location>
        <begin position="59"/>
        <end position="71"/>
    </location>
</feature>
<accession>A0A667HUN6</accession>
<name>A0A667HUN6_LYNCA</name>
<dbReference type="Proteomes" id="UP000472241">
    <property type="component" value="Unplaced"/>
</dbReference>
<dbReference type="Ensembl" id="ENSLCNT00005016595.1">
    <property type="protein sequence ID" value="ENSLCNP00005014845.1"/>
    <property type="gene ID" value="ENSLCNG00005009719.1"/>
</dbReference>
<dbReference type="GO" id="GO:0005667">
    <property type="term" value="C:transcription regulator complex"/>
    <property type="evidence" value="ECO:0007669"/>
    <property type="project" value="TreeGrafter"/>
</dbReference>
<dbReference type="PANTHER" id="PTHR22654:SF2">
    <property type="entry name" value="G PROTEIN PATHWAY SUPPRESSOR 2"/>
    <property type="match status" value="1"/>
</dbReference>
<evidence type="ECO:0000313" key="2">
    <source>
        <dbReference type="Ensembl" id="ENSLCNP00005014845.1"/>
    </source>
</evidence>
<dbReference type="AlphaFoldDB" id="A0A667HUN6"/>
<dbReference type="PANTHER" id="PTHR22654">
    <property type="entry name" value="G PROTEIN PATHWAY SUPPRESSOR 2"/>
    <property type="match status" value="1"/>
</dbReference>
<evidence type="ECO:0008006" key="4">
    <source>
        <dbReference type="Google" id="ProtNLM"/>
    </source>
</evidence>
<evidence type="ECO:0000256" key="1">
    <source>
        <dbReference type="SAM" id="MobiDB-lite"/>
    </source>
</evidence>
<reference evidence="2" key="1">
    <citation type="submission" date="2025-08" db="UniProtKB">
        <authorList>
            <consortium name="Ensembl"/>
        </authorList>
    </citation>
    <scope>IDENTIFICATION</scope>
</reference>